<comment type="function">
    <text evidence="7">Involved in the gluconeogenesis. Catalyzes stereospecifically the conversion of dihydroxyacetone phosphate (DHAP) to D-glyceraldehyde-3-phosphate (G3P).</text>
</comment>
<dbReference type="SUPFAM" id="SSF51351">
    <property type="entry name" value="Triosephosphate isomerase (TIM)"/>
    <property type="match status" value="1"/>
</dbReference>
<dbReference type="UniPathway" id="UPA00109">
    <property type="reaction ID" value="UER00189"/>
</dbReference>
<reference evidence="9" key="1">
    <citation type="submission" date="2020-02" db="EMBL/GenBank/DDBJ databases">
        <authorList>
            <person name="Meier V. D."/>
        </authorList>
    </citation>
    <scope>NUCLEOTIDE SEQUENCE</scope>
    <source>
        <strain evidence="9">AVDCRST_MAG56</strain>
    </source>
</reference>
<comment type="pathway">
    <text evidence="1 7 8">Carbohydrate degradation; glycolysis; D-glyceraldehyde 3-phosphate from glycerone phosphate: step 1/1.</text>
</comment>
<dbReference type="GO" id="GO:0006096">
    <property type="term" value="P:glycolytic process"/>
    <property type="evidence" value="ECO:0007669"/>
    <property type="project" value="UniProtKB-UniRule"/>
</dbReference>
<proteinExistence type="inferred from homology"/>
<dbReference type="InterPro" id="IPR035990">
    <property type="entry name" value="TIM_sf"/>
</dbReference>
<dbReference type="FunFam" id="3.20.20.70:FF:000016">
    <property type="entry name" value="Triosephosphate isomerase"/>
    <property type="match status" value="1"/>
</dbReference>
<dbReference type="Gene3D" id="3.20.20.70">
    <property type="entry name" value="Aldolase class I"/>
    <property type="match status" value="1"/>
</dbReference>
<organism evidence="9">
    <name type="scientific">uncultured Cytophagales bacterium</name>
    <dbReference type="NCBI Taxonomy" id="158755"/>
    <lineage>
        <taxon>Bacteria</taxon>
        <taxon>Pseudomonadati</taxon>
        <taxon>Bacteroidota</taxon>
        <taxon>Sphingobacteriia</taxon>
        <taxon>Sphingobacteriales</taxon>
        <taxon>environmental samples</taxon>
    </lineage>
</organism>
<keyword evidence="6 7" id="KW-0413">Isomerase</keyword>
<evidence type="ECO:0000256" key="8">
    <source>
        <dbReference type="RuleBase" id="RU363013"/>
    </source>
</evidence>
<feature type="binding site" evidence="7">
    <location>
        <begin position="237"/>
        <end position="238"/>
    </location>
    <ligand>
        <name>substrate</name>
    </ligand>
</feature>
<comment type="subunit">
    <text evidence="7 8">Homodimer.</text>
</comment>
<dbReference type="PANTHER" id="PTHR21139:SF42">
    <property type="entry name" value="TRIOSEPHOSPHATE ISOMERASE"/>
    <property type="match status" value="1"/>
</dbReference>
<evidence type="ECO:0000256" key="4">
    <source>
        <dbReference type="ARBA" id="ARBA00022490"/>
    </source>
</evidence>
<comment type="catalytic activity">
    <reaction evidence="7 8">
        <text>D-glyceraldehyde 3-phosphate = dihydroxyacetone phosphate</text>
        <dbReference type="Rhea" id="RHEA:18585"/>
        <dbReference type="ChEBI" id="CHEBI:57642"/>
        <dbReference type="ChEBI" id="CHEBI:59776"/>
        <dbReference type="EC" id="5.3.1.1"/>
    </reaction>
</comment>
<sequence length="254" mass="27388">MRQKIVAGNWKMNKTREEGLSLVSELTNMIRDEVRGNVQVVLCPPFLHLTAVGKLIESYDNVALGAQNCHQKASGAYTGEISAAMLKSAGVQYVILGHSERRQYFGESNALLKEKVDIALETGLTPIFCCGESLGQREEGIHMDFVRGQLTESLFHLGNEQLRRIVIAYEPIWAIGTGKTASNAQAQEMHAALRAHLATKYGAEVAGEIRILYGGSVNAGNAAELFASPDVDGGLVGGASLKSREFTDIVKAAV</sequence>
<dbReference type="PANTHER" id="PTHR21139">
    <property type="entry name" value="TRIOSEPHOSPHATE ISOMERASE"/>
    <property type="match status" value="1"/>
</dbReference>
<evidence type="ECO:0000256" key="6">
    <source>
        <dbReference type="ARBA" id="ARBA00023235"/>
    </source>
</evidence>
<feature type="binding site" evidence="7">
    <location>
        <position position="176"/>
    </location>
    <ligand>
        <name>substrate</name>
    </ligand>
</feature>
<evidence type="ECO:0000256" key="1">
    <source>
        <dbReference type="ARBA" id="ARBA00004680"/>
    </source>
</evidence>
<feature type="binding site" evidence="7">
    <location>
        <position position="216"/>
    </location>
    <ligand>
        <name>substrate</name>
    </ligand>
</feature>
<feature type="active site" description="Electrophile" evidence="7">
    <location>
        <position position="98"/>
    </location>
</feature>
<keyword evidence="3 7" id="KW-0312">Gluconeogenesis</keyword>
<evidence type="ECO:0000256" key="2">
    <source>
        <dbReference type="ARBA" id="ARBA00007422"/>
    </source>
</evidence>
<name>A0A6J4KTB0_9SPHI</name>
<dbReference type="InterPro" id="IPR022896">
    <property type="entry name" value="TrioseP_Isoase_bac/euk"/>
</dbReference>
<dbReference type="GO" id="GO:0046166">
    <property type="term" value="P:glyceraldehyde-3-phosphate biosynthetic process"/>
    <property type="evidence" value="ECO:0007669"/>
    <property type="project" value="TreeGrafter"/>
</dbReference>
<dbReference type="PROSITE" id="PS00171">
    <property type="entry name" value="TIM_1"/>
    <property type="match status" value="1"/>
</dbReference>
<dbReference type="GO" id="GO:0019563">
    <property type="term" value="P:glycerol catabolic process"/>
    <property type="evidence" value="ECO:0007669"/>
    <property type="project" value="TreeGrafter"/>
</dbReference>
<gene>
    <name evidence="7" type="primary">tpiA</name>
    <name evidence="9" type="ORF">AVDCRST_MAG56-6396</name>
</gene>
<comment type="pathway">
    <text evidence="7 8">Carbohydrate biosynthesis; gluconeogenesis.</text>
</comment>
<dbReference type="AlphaFoldDB" id="A0A6J4KTB0"/>
<dbReference type="Pfam" id="PF00121">
    <property type="entry name" value="TIM"/>
    <property type="match status" value="1"/>
</dbReference>
<evidence type="ECO:0000256" key="3">
    <source>
        <dbReference type="ARBA" id="ARBA00022432"/>
    </source>
</evidence>
<evidence type="ECO:0000313" key="9">
    <source>
        <dbReference type="EMBL" id="CAA9313373.1"/>
    </source>
</evidence>
<dbReference type="NCBIfam" id="TIGR00419">
    <property type="entry name" value="tim"/>
    <property type="match status" value="1"/>
</dbReference>
<feature type="binding site" evidence="7">
    <location>
        <begin position="9"/>
        <end position="11"/>
    </location>
    <ligand>
        <name>substrate</name>
    </ligand>
</feature>
<dbReference type="InterPro" id="IPR000652">
    <property type="entry name" value="Triosephosphate_isomerase"/>
</dbReference>
<evidence type="ECO:0000256" key="5">
    <source>
        <dbReference type="ARBA" id="ARBA00023152"/>
    </source>
</evidence>
<dbReference type="PROSITE" id="PS51440">
    <property type="entry name" value="TIM_2"/>
    <property type="match status" value="1"/>
</dbReference>
<dbReference type="InterPro" id="IPR013785">
    <property type="entry name" value="Aldolase_TIM"/>
</dbReference>
<dbReference type="InterPro" id="IPR020861">
    <property type="entry name" value="Triosephosphate_isomerase_AS"/>
</dbReference>
<keyword evidence="4 7" id="KW-0963">Cytoplasm</keyword>
<keyword evidence="5 7" id="KW-0324">Glycolysis</keyword>
<dbReference type="UniPathway" id="UPA00138"/>
<dbReference type="EC" id="5.3.1.1" evidence="7 8"/>
<dbReference type="GO" id="GO:0006094">
    <property type="term" value="P:gluconeogenesis"/>
    <property type="evidence" value="ECO:0007669"/>
    <property type="project" value="UniProtKB-UniRule"/>
</dbReference>
<accession>A0A6J4KTB0</accession>
<protein>
    <recommendedName>
        <fullName evidence="7 8">Triosephosphate isomerase</fullName>
        <shortName evidence="7">TIM</shortName>
        <shortName evidence="7">TPI</shortName>
        <ecNumber evidence="7 8">5.3.1.1</ecNumber>
    </recommendedName>
    <alternativeName>
        <fullName evidence="7">Triose-phosphate isomerase</fullName>
    </alternativeName>
</protein>
<dbReference type="EMBL" id="CADCTQ010000530">
    <property type="protein sequence ID" value="CAA9313373.1"/>
    <property type="molecule type" value="Genomic_DNA"/>
</dbReference>
<dbReference type="GO" id="GO:0005829">
    <property type="term" value="C:cytosol"/>
    <property type="evidence" value="ECO:0007669"/>
    <property type="project" value="TreeGrafter"/>
</dbReference>
<dbReference type="GO" id="GO:0004807">
    <property type="term" value="F:triose-phosphate isomerase activity"/>
    <property type="evidence" value="ECO:0007669"/>
    <property type="project" value="UniProtKB-UniRule"/>
</dbReference>
<comment type="subcellular location">
    <subcellularLocation>
        <location evidence="7 8">Cytoplasm</location>
    </subcellularLocation>
</comment>
<evidence type="ECO:0000256" key="7">
    <source>
        <dbReference type="HAMAP-Rule" id="MF_00147"/>
    </source>
</evidence>
<feature type="active site" description="Proton acceptor" evidence="7">
    <location>
        <position position="170"/>
    </location>
</feature>
<dbReference type="HAMAP" id="MF_00147_B">
    <property type="entry name" value="TIM_B"/>
    <property type="match status" value="1"/>
</dbReference>
<comment type="similarity">
    <text evidence="2 7 8">Belongs to the triosephosphate isomerase family.</text>
</comment>
<dbReference type="CDD" id="cd00311">
    <property type="entry name" value="TIM"/>
    <property type="match status" value="1"/>
</dbReference>